<feature type="region of interest" description="Disordered" evidence="1">
    <location>
        <begin position="403"/>
        <end position="434"/>
    </location>
</feature>
<feature type="compositionally biased region" description="Low complexity" evidence="1">
    <location>
        <begin position="1437"/>
        <end position="1463"/>
    </location>
</feature>
<evidence type="ECO:0000313" key="6">
    <source>
        <dbReference type="Proteomes" id="UP001152797"/>
    </source>
</evidence>
<comment type="caution">
    <text evidence="4">The sequence shown here is derived from an EMBL/GenBank/DDBJ whole genome shotgun (WGS) entry which is preliminary data.</text>
</comment>
<feature type="signal peptide" evidence="2">
    <location>
        <begin position="1"/>
        <end position="28"/>
    </location>
</feature>
<organism evidence="4">
    <name type="scientific">Cladocopium goreaui</name>
    <dbReference type="NCBI Taxonomy" id="2562237"/>
    <lineage>
        <taxon>Eukaryota</taxon>
        <taxon>Sar</taxon>
        <taxon>Alveolata</taxon>
        <taxon>Dinophyceae</taxon>
        <taxon>Suessiales</taxon>
        <taxon>Symbiodiniaceae</taxon>
        <taxon>Cladocopium</taxon>
    </lineage>
</organism>
<feature type="region of interest" description="Disordered" evidence="1">
    <location>
        <begin position="809"/>
        <end position="835"/>
    </location>
</feature>
<feature type="domain" description="Integrase catalytic" evidence="3">
    <location>
        <begin position="1623"/>
        <end position="1796"/>
    </location>
</feature>
<dbReference type="EMBL" id="CAMXCT020001096">
    <property type="protein sequence ID" value="CAL1139970.1"/>
    <property type="molecule type" value="Genomic_DNA"/>
</dbReference>
<dbReference type="PANTHER" id="PTHR13605:SF4">
    <property type="entry name" value="ER MEMBRANE PROTEIN COMPLEX SUBUNIT 7"/>
    <property type="match status" value="1"/>
</dbReference>
<dbReference type="InterPro" id="IPR036397">
    <property type="entry name" value="RNaseH_sf"/>
</dbReference>
<dbReference type="InterPro" id="IPR001584">
    <property type="entry name" value="Integrase_cat-core"/>
</dbReference>
<keyword evidence="6" id="KW-1185">Reference proteome</keyword>
<accession>A0A9P1C7N8</accession>
<dbReference type="PROSITE" id="PS50994">
    <property type="entry name" value="INTEGRASE"/>
    <property type="match status" value="1"/>
</dbReference>
<evidence type="ECO:0000256" key="2">
    <source>
        <dbReference type="SAM" id="SignalP"/>
    </source>
</evidence>
<evidence type="ECO:0000313" key="4">
    <source>
        <dbReference type="EMBL" id="CAI3986595.1"/>
    </source>
</evidence>
<dbReference type="Gene3D" id="3.30.420.10">
    <property type="entry name" value="Ribonuclease H-like superfamily/Ribonuclease H"/>
    <property type="match status" value="1"/>
</dbReference>
<protein>
    <submittedName>
        <fullName evidence="5">Retrovirus-related Pol polyprotein from transposon RE2 (Retro element 2) (AtRE2)</fullName>
    </submittedName>
</protein>
<evidence type="ECO:0000313" key="5">
    <source>
        <dbReference type="EMBL" id="CAL4773907.1"/>
    </source>
</evidence>
<feature type="compositionally biased region" description="Basic and acidic residues" evidence="1">
    <location>
        <begin position="884"/>
        <end position="900"/>
    </location>
</feature>
<evidence type="ECO:0000256" key="1">
    <source>
        <dbReference type="SAM" id="MobiDB-lite"/>
    </source>
</evidence>
<dbReference type="GO" id="GO:0015074">
    <property type="term" value="P:DNA integration"/>
    <property type="evidence" value="ECO:0007669"/>
    <property type="project" value="InterPro"/>
</dbReference>
<name>A0A9P1C7N8_9DINO</name>
<proteinExistence type="predicted"/>
<feature type="compositionally biased region" description="Low complexity" evidence="1">
    <location>
        <begin position="561"/>
        <end position="572"/>
    </location>
</feature>
<dbReference type="Proteomes" id="UP001152797">
    <property type="component" value="Unassembled WGS sequence"/>
</dbReference>
<feature type="region of interest" description="Disordered" evidence="1">
    <location>
        <begin position="1427"/>
        <end position="1481"/>
    </location>
</feature>
<gene>
    <name evidence="4" type="ORF">C1SCF055_LOCUS13938</name>
</gene>
<feature type="region of interest" description="Disordered" evidence="1">
    <location>
        <begin position="2069"/>
        <end position="2109"/>
    </location>
</feature>
<feature type="compositionally biased region" description="Polar residues" evidence="1">
    <location>
        <begin position="410"/>
        <end position="419"/>
    </location>
</feature>
<feature type="chain" id="PRO_5043270154" evidence="2">
    <location>
        <begin position="29"/>
        <end position="2941"/>
    </location>
</feature>
<evidence type="ECO:0000259" key="3">
    <source>
        <dbReference type="PROSITE" id="PS50994"/>
    </source>
</evidence>
<keyword evidence="2" id="KW-0732">Signal</keyword>
<feature type="compositionally biased region" description="Polar residues" evidence="1">
    <location>
        <begin position="2069"/>
        <end position="2085"/>
    </location>
</feature>
<dbReference type="InterPro" id="IPR039163">
    <property type="entry name" value="EMC7"/>
</dbReference>
<dbReference type="GO" id="GO:0003676">
    <property type="term" value="F:nucleic acid binding"/>
    <property type="evidence" value="ECO:0007669"/>
    <property type="project" value="InterPro"/>
</dbReference>
<dbReference type="PANTHER" id="PTHR13605">
    <property type="entry name" value="ER MEMBRANE PROTEIN COMPLEX SUBUNIT 7"/>
    <property type="match status" value="1"/>
</dbReference>
<feature type="region of interest" description="Disordered" evidence="1">
    <location>
        <begin position="877"/>
        <end position="900"/>
    </location>
</feature>
<feature type="region of interest" description="Disordered" evidence="1">
    <location>
        <begin position="549"/>
        <end position="580"/>
    </location>
</feature>
<feature type="compositionally biased region" description="Basic and acidic residues" evidence="1">
    <location>
        <begin position="2096"/>
        <end position="2109"/>
    </location>
</feature>
<dbReference type="EMBL" id="CAMXCT030001096">
    <property type="protein sequence ID" value="CAL4773907.1"/>
    <property type="molecule type" value="Genomic_DNA"/>
</dbReference>
<sequence>MCFAGLALLAELFARFAIQVLLLLLCTTEYIQVTCSPGCFSTPVELFGTCFSTPVELFGICLDFPVNNTLNSNKFQETQCCKHQSFEPNTHQWNHYILDEEFCIPCFVGSSSSEVCDPIMTTAGGPAPTGIPLSEYRKDVPPGWMPGIPDYSLRLYLDRVRMWYRLYDGPDETVGPLLAGRLGGRAQKIALSLRLPDPHGNVDVGDAALVRLAVDEVRDPNNPAMIIQHPIVSGVQALFNALRDAFGEGDQVRATQSLESFFDFRRGRLSLAEYSAEWTMRMEEAMAHAGLDINNVARTFLYFRGSQLPQRHIDDILMQIQGDLNRFNDARALALRLAHRQGVDAANNHYEQTEEYYIGDDAWSSEDWQGSNYWHGDWYYEGDDYDDGSGQYYEEWPDEYWSEEQWPEDPTSQQPSSETAGAEDQEYNKDQSPNVNYKKNLGIGCTVCGSKWHEASVCPMSNSSYGKGKFKGKSKGKGKFWKGKGKGKPGWSRGFYRRPWSSWRGKGKGYGKHYVDGEDYDDSYAWNWNNDYFISRQERDRLQLHHARSGLPAETSQPDLTMSSTASPTTTMNEPRGSEEVLSFGNKTSMTSAAENKTSLPTKTLAFPMFHEPSTIFHQVRGSKRRGLLVDPGASAGIIGSETLRDILDNVAMLRDKPSMVEWSDRSTSVTGISGQNDSTLAHVTFPFHLGPELMGTFSADVLGNEGSLCPALLPNPSLRRIHAGVMTEWFSNGDGLLVYKDPLNEKENKIQALRILLTDSGHYILPIDNSQEPVDQQEQVKINFYLRSIFQHSSEHWNDIHNDIQSTFSTSSTSPQAALMEPKQGEATTLDNNHNKDRWEIDTENGKIVKFHTRPRLALFVPQADHCPVPISQLSKKRTTKIHYQDGHSEEKSDQWSDDGNDRLLHDRWTGSTTFELVSCNRPEQFQIHDETDQMYQDSELESYQGDFFPHHITEDHKKRLIKRYAALPEMFYTKTRRPVVRPDNVRQWMKQHRNQGRYHLWELCSGSGRLSLIALLCGLTVIFPVDLRYGWDIGYGPHQALLREVQKTMEPDVMVMEPTCRPWSVSFNRSSPEKVEEEREAERPCLRHIQESAREQDRKNRGFVVEHPWSSHIWRDTEYPGHCTRTDQCRYGAADENGEPVLKPTGLQANFELRYSCSLCKGHGGKRHAWLQGQYQGINRTALAAMYPERFCRAIVKDIKLFCSRIHAAHVDDPEIEEHYYTCPRCNLGRWARDFEQHTFMPGECRYGRWPQNEKPKTIKEQIAEREKDASKTPLDLYRDDAVNNRRLREAKLSTLPELPLNEEHGQILKHSLYRILELSVRHQGTNKNAYVYWLEDPIILQWMKIIFAPVMRVSGLCTHVQPWTKPLPTPTLRIESGYLRLMLRGQMWSWKMFPVEDLREMSNHQWHEPTDIDMDWLVTLFGTDPQEEAPPAAPSSSSTQAKKYQSSPTTPTTKRSPGTPLSKALTGAPKTPAPEEPDPILEILEEPLKPPYAGNEDQKTDYEPSIADSDALQNQAVNGEEHQHQTDEEEAVEAIDQSAKEEIIKPTYDFRRVYRKLPALASSDEQAAKRLLLGLHERFWHCPISDFRNILSRCGMPPEVLRLAPEAVSSCTVCRKFVRATRRPQVKTSLACDFNECIQVDIFYFQGDMFLIIVDEATRFKSGGMLKSRELSSILNCLINNWLRFFGPPRELVADQESSIMTQDAGAEMDRLHIARKPKGTTTGREGKKHTGTGLVEKHIDLTKNSMLKIKEEAARYNIIVEKEELLSESLMAQNSTLNFGGYTPAMCVFGVLPRGFMNVDAVNIAVEGADPTTSTFERAARLRQIALAASQRSIIEDRMLRAGRTRPQHIDTTAMIPGMTEVEIFREDPANAGHGWRGPAQLLDLDENNGTVIVKYQGRAYLMSIRHIRPFRGHFFNQDDHAVQEQALHRLQHLVDHCTPYRMHARGQIYIKDTNTGAESWKNFPADLNMQEDQVIRDASMVAKYFNMNLFHGVRYGRALKSIYVPKYTKGILICWPTGTKDCVMTEHLTDQHISIKKEMLRVLDDISSMYLYCYVFFEETTGPIKSTSRQPPSNASTSAPMSLPDIEMDERDGHHRTSLKRDGPETRTVIIGQERKRQKTHFAISLEELHLRSLWWMLQRPIRVNWDPLCFYENMTVDKNEFLNKNHNMVHHSQALFSLPCKKQAVLHVDIREGHVFRVDEDTQVLTDEDLCQHWHEFEVADEAELRQFIQEKAFTKVHKTKVTDDMVVVDCTWVRKFKRMSDGSRKATSRLCARGFLDPQRYDMPTRSTTATRLSQRLVLSMCTLYNMTMESWDISGAFLKGFSFERVRQLLQRKGISTPVRVVAVVPPANTWRHLAKFDASFAVPEHELDEWLLICEKPIYGLNDAPLAWQLNIHDHLESQEGCQSVLDENLFFWKDKGLTALITTHVDDLAVCANRAFLDQQYKALTVKYGKVSQEKLPFSHCGSRYSSTNTGLRMDQSDFCANLKEVPVANSLNDERDLTKEEQSTLRSQLGGLLWLAATRLDLVADIGVLQSYVTKSKVKHLKAANLVVQKAKDPKFRDLGLVYQKFRPDSKWRLACVHDASAPSKQRDYAQEGVLVLLIEDRLPETADYDIDGEKISEETFGGRAHVLWSQGSKSKRISYSTSHGETLAAINGMETSSLVTLRISELILPEKKPSLQRLAALQEGGHEELPIDHYTDCRDLFELVTGSKSLPQDRSQRIYILALKEARLCGRIRWFFLIPTQWMTSDPLTKPMHSGPLLHLLSSGVVQFRNEGKHIICGRRLPKLEIDDETNLEYEDTQITQALLLASHCLVPKNFRYTFFALLCMFLLPMATSSPMTSGSGNGRAYMADFEHGKGAKLKYPLGLAPSGTFNYLEQREEFNVLSVFKSPMAIIGLVSMGAMFFLPKLQSMVEEEKERQAQELQGERAKED</sequence>
<reference evidence="5 6" key="2">
    <citation type="submission" date="2024-05" db="EMBL/GenBank/DDBJ databases">
        <authorList>
            <person name="Chen Y."/>
            <person name="Shah S."/>
            <person name="Dougan E. K."/>
            <person name="Thang M."/>
            <person name="Chan C."/>
        </authorList>
    </citation>
    <scope>NUCLEOTIDE SEQUENCE [LARGE SCALE GENOMIC DNA]</scope>
</reference>
<reference evidence="4" key="1">
    <citation type="submission" date="2022-10" db="EMBL/GenBank/DDBJ databases">
        <authorList>
            <person name="Chen Y."/>
            <person name="Dougan E. K."/>
            <person name="Chan C."/>
            <person name="Rhodes N."/>
            <person name="Thang M."/>
        </authorList>
    </citation>
    <scope>NUCLEOTIDE SEQUENCE</scope>
</reference>
<dbReference type="OrthoDB" id="27095at2759"/>
<dbReference type="EMBL" id="CAMXCT010001096">
    <property type="protein sequence ID" value="CAI3986595.1"/>
    <property type="molecule type" value="Genomic_DNA"/>
</dbReference>
<dbReference type="GO" id="GO:0072546">
    <property type="term" value="C:EMC complex"/>
    <property type="evidence" value="ECO:0007669"/>
    <property type="project" value="TreeGrafter"/>
</dbReference>